<keyword evidence="1" id="KW-1133">Transmembrane helix</keyword>
<proteinExistence type="predicted"/>
<gene>
    <name evidence="2" type="ORF">EW093_13145</name>
</gene>
<organism evidence="2 3">
    <name type="scientific">Thiospirochaeta perfilievii</name>
    <dbReference type="NCBI Taxonomy" id="252967"/>
    <lineage>
        <taxon>Bacteria</taxon>
        <taxon>Pseudomonadati</taxon>
        <taxon>Spirochaetota</taxon>
        <taxon>Spirochaetia</taxon>
        <taxon>Spirochaetales</taxon>
        <taxon>Spirochaetaceae</taxon>
        <taxon>Thiospirochaeta</taxon>
    </lineage>
</organism>
<dbReference type="RefSeq" id="WP_149568852.1">
    <property type="nucleotide sequence ID" value="NZ_CP035807.1"/>
</dbReference>
<keyword evidence="1" id="KW-0812">Transmembrane</keyword>
<dbReference type="AlphaFoldDB" id="A0A5C1QGE0"/>
<sequence>MKLDLVLPMSAKAENSIYSEAFKGIPTGFFYNSNDFASAISLVMIFAFTFLSFTKSNKRWIILFLSAMILLFTGSRGALVSLLFYRWLFLYQLEEIGRG</sequence>
<evidence type="ECO:0000256" key="1">
    <source>
        <dbReference type="SAM" id="Phobius"/>
    </source>
</evidence>
<protein>
    <submittedName>
        <fullName evidence="2">Uncharacterized protein</fullName>
    </submittedName>
</protein>
<dbReference type="EMBL" id="CP035807">
    <property type="protein sequence ID" value="QEN05616.1"/>
    <property type="molecule type" value="Genomic_DNA"/>
</dbReference>
<keyword evidence="3" id="KW-1185">Reference proteome</keyword>
<keyword evidence="1" id="KW-0472">Membrane</keyword>
<feature type="transmembrane region" description="Helical" evidence="1">
    <location>
        <begin position="36"/>
        <end position="53"/>
    </location>
</feature>
<reference evidence="2 3" key="2">
    <citation type="submission" date="2019-09" db="EMBL/GenBank/DDBJ databases">
        <title>Complete Genome Sequence and Methylome Analysis of free living Spirochaetas.</title>
        <authorList>
            <person name="Leshcheva N."/>
            <person name="Mikheeva N."/>
        </authorList>
    </citation>
    <scope>NUCLEOTIDE SEQUENCE [LARGE SCALE GENOMIC DNA]</scope>
    <source>
        <strain evidence="2 3">P</strain>
    </source>
</reference>
<dbReference type="KEGG" id="sper:EW093_13145"/>
<evidence type="ECO:0000313" key="2">
    <source>
        <dbReference type="EMBL" id="QEN05616.1"/>
    </source>
</evidence>
<accession>A0A5C1QGE0</accession>
<evidence type="ECO:0000313" key="3">
    <source>
        <dbReference type="Proteomes" id="UP000323824"/>
    </source>
</evidence>
<name>A0A5C1QGE0_9SPIO</name>
<reference evidence="2 3" key="1">
    <citation type="submission" date="2019-02" db="EMBL/GenBank/DDBJ databases">
        <authorList>
            <person name="Fomenkov A."/>
            <person name="Dubinina G."/>
            <person name="Grabovich M."/>
            <person name="Vincze T."/>
            <person name="Roberts R.J."/>
        </authorList>
    </citation>
    <scope>NUCLEOTIDE SEQUENCE [LARGE SCALE GENOMIC DNA]</scope>
    <source>
        <strain evidence="2 3">P</strain>
    </source>
</reference>
<dbReference type="Proteomes" id="UP000323824">
    <property type="component" value="Chromosome"/>
</dbReference>
<feature type="transmembrane region" description="Helical" evidence="1">
    <location>
        <begin position="60"/>
        <end position="85"/>
    </location>
</feature>